<keyword evidence="2" id="KW-1185">Reference proteome</keyword>
<comment type="caution">
    <text evidence="1">The sequence shown here is derived from an EMBL/GenBank/DDBJ whole genome shotgun (WGS) entry which is preliminary data.</text>
</comment>
<protein>
    <recommendedName>
        <fullName evidence="3">DUF4054 domain-containing protein</fullName>
    </recommendedName>
</protein>
<dbReference type="Proteomes" id="UP000092649">
    <property type="component" value="Unassembled WGS sequence"/>
</dbReference>
<dbReference type="PATRIC" id="fig|505341.3.peg.1592"/>
<name>A0A1A7NU00_9PAST</name>
<evidence type="ECO:0008006" key="3">
    <source>
        <dbReference type="Google" id="ProtNLM"/>
    </source>
</evidence>
<accession>A0A1A7NU00</accession>
<proteinExistence type="predicted"/>
<dbReference type="OrthoDB" id="5690496at2"/>
<dbReference type="RefSeq" id="WP_066108475.1">
    <property type="nucleotide sequence ID" value="NZ_JTJL01000042.1"/>
</dbReference>
<evidence type="ECO:0000313" key="2">
    <source>
        <dbReference type="Proteomes" id="UP000092649"/>
    </source>
</evidence>
<sequence>MSAATLLTFFYPMSQKMDNEQVALALSLAEGYRPQCLPEEKQMEAVAWYAAYLLAQSLESEVNLAGLRREREGDLEREYFSNSDTGGNAARFLAKFNQLNDLCKQLGAITVGNAYGGCGS</sequence>
<reference evidence="1 2" key="1">
    <citation type="submission" date="2014-11" db="EMBL/GenBank/DDBJ databases">
        <title>Pan-genome of Gallibacterium spp.</title>
        <authorList>
            <person name="Kudirkiene E."/>
            <person name="Bojesen A.M."/>
        </authorList>
    </citation>
    <scope>NUCLEOTIDE SEQUENCE [LARGE SCALE GENOMIC DNA]</scope>
    <source>
        <strain evidence="1 2">F150</strain>
    </source>
</reference>
<evidence type="ECO:0000313" key="1">
    <source>
        <dbReference type="EMBL" id="OBW92986.1"/>
    </source>
</evidence>
<dbReference type="AlphaFoldDB" id="A0A1A7NU00"/>
<dbReference type="EMBL" id="JTJL01000042">
    <property type="protein sequence ID" value="OBW92986.1"/>
    <property type="molecule type" value="Genomic_DNA"/>
</dbReference>
<organism evidence="1 2">
    <name type="scientific">Gallibacterium salpingitidis</name>
    <dbReference type="NCBI Taxonomy" id="505341"/>
    <lineage>
        <taxon>Bacteria</taxon>
        <taxon>Pseudomonadati</taxon>
        <taxon>Pseudomonadota</taxon>
        <taxon>Gammaproteobacteria</taxon>
        <taxon>Pasteurellales</taxon>
        <taxon>Pasteurellaceae</taxon>
        <taxon>Gallibacterium</taxon>
    </lineage>
</organism>
<gene>
    <name evidence="1" type="ORF">QS62_07920</name>
</gene>